<dbReference type="RefSeq" id="WP_114696662.1">
    <property type="nucleotide sequence ID" value="NZ_QQOH01000004.1"/>
</dbReference>
<evidence type="ECO:0000313" key="11">
    <source>
        <dbReference type="Proteomes" id="UP000253769"/>
    </source>
</evidence>
<evidence type="ECO:0000256" key="7">
    <source>
        <dbReference type="PROSITE-ProRule" id="PRU01091"/>
    </source>
</evidence>
<dbReference type="Proteomes" id="UP000253769">
    <property type="component" value="Unassembled WGS sequence"/>
</dbReference>
<dbReference type="InterPro" id="IPR001867">
    <property type="entry name" value="OmpR/PhoB-type_DNA-bd"/>
</dbReference>
<proteinExistence type="predicted"/>
<dbReference type="InterPro" id="IPR011006">
    <property type="entry name" value="CheY-like_superfamily"/>
</dbReference>
<dbReference type="GO" id="GO:0005829">
    <property type="term" value="C:cytosol"/>
    <property type="evidence" value="ECO:0007669"/>
    <property type="project" value="TreeGrafter"/>
</dbReference>
<dbReference type="SMART" id="SM00862">
    <property type="entry name" value="Trans_reg_C"/>
    <property type="match status" value="1"/>
</dbReference>
<evidence type="ECO:0000256" key="1">
    <source>
        <dbReference type="ARBA" id="ARBA00022553"/>
    </source>
</evidence>
<dbReference type="CDD" id="cd00383">
    <property type="entry name" value="trans_reg_C"/>
    <property type="match status" value="1"/>
</dbReference>
<feature type="domain" description="OmpR/PhoB-type" evidence="9">
    <location>
        <begin position="130"/>
        <end position="227"/>
    </location>
</feature>
<dbReference type="Gene3D" id="3.40.50.2300">
    <property type="match status" value="1"/>
</dbReference>
<dbReference type="GO" id="GO:0006355">
    <property type="term" value="P:regulation of DNA-templated transcription"/>
    <property type="evidence" value="ECO:0007669"/>
    <property type="project" value="InterPro"/>
</dbReference>
<keyword evidence="5" id="KW-0804">Transcription</keyword>
<comment type="caution">
    <text evidence="10">The sequence shown here is derived from an EMBL/GenBank/DDBJ whole genome shotgun (WGS) entry which is preliminary data.</text>
</comment>
<accession>A0A369WB55</accession>
<dbReference type="Pfam" id="PF00072">
    <property type="entry name" value="Response_reg"/>
    <property type="match status" value="1"/>
</dbReference>
<keyword evidence="11" id="KW-1185">Reference proteome</keyword>
<evidence type="ECO:0000256" key="2">
    <source>
        <dbReference type="ARBA" id="ARBA00023012"/>
    </source>
</evidence>
<dbReference type="OrthoDB" id="9802426at2"/>
<dbReference type="SUPFAM" id="SSF52172">
    <property type="entry name" value="CheY-like"/>
    <property type="match status" value="1"/>
</dbReference>
<evidence type="ECO:0000313" key="10">
    <source>
        <dbReference type="EMBL" id="RDE19042.1"/>
    </source>
</evidence>
<dbReference type="Gene3D" id="1.10.10.10">
    <property type="entry name" value="Winged helix-like DNA-binding domain superfamily/Winged helix DNA-binding domain"/>
    <property type="match status" value="1"/>
</dbReference>
<keyword evidence="1 6" id="KW-0597">Phosphoprotein</keyword>
<dbReference type="GO" id="GO:0032993">
    <property type="term" value="C:protein-DNA complex"/>
    <property type="evidence" value="ECO:0007669"/>
    <property type="project" value="TreeGrafter"/>
</dbReference>
<dbReference type="PROSITE" id="PS50110">
    <property type="entry name" value="RESPONSE_REGULATORY"/>
    <property type="match status" value="1"/>
</dbReference>
<evidence type="ECO:0000256" key="6">
    <source>
        <dbReference type="PROSITE-ProRule" id="PRU00169"/>
    </source>
</evidence>
<keyword evidence="2" id="KW-0902">Two-component regulatory system</keyword>
<evidence type="ECO:0000259" key="8">
    <source>
        <dbReference type="PROSITE" id="PS50110"/>
    </source>
</evidence>
<dbReference type="InterPro" id="IPR001789">
    <property type="entry name" value="Sig_transdc_resp-reg_receiver"/>
</dbReference>
<feature type="modified residue" description="4-aspartylphosphate" evidence="6">
    <location>
        <position position="56"/>
    </location>
</feature>
<dbReference type="GO" id="GO:0000976">
    <property type="term" value="F:transcription cis-regulatory region binding"/>
    <property type="evidence" value="ECO:0007669"/>
    <property type="project" value="TreeGrafter"/>
</dbReference>
<keyword evidence="4 7" id="KW-0238">DNA-binding</keyword>
<dbReference type="AlphaFoldDB" id="A0A369WB55"/>
<dbReference type="GO" id="GO:0000156">
    <property type="term" value="F:phosphorelay response regulator activity"/>
    <property type="evidence" value="ECO:0007669"/>
    <property type="project" value="TreeGrafter"/>
</dbReference>
<dbReference type="SMART" id="SM00448">
    <property type="entry name" value="REC"/>
    <property type="match status" value="1"/>
</dbReference>
<name>A0A369WB55_9GAMM</name>
<evidence type="ECO:0000256" key="4">
    <source>
        <dbReference type="ARBA" id="ARBA00023125"/>
    </source>
</evidence>
<protein>
    <submittedName>
        <fullName evidence="10">DNA-binding response regulator</fullName>
    </submittedName>
</protein>
<sequence>MKILIVEDNASLAGNLVDYCELLGHQVDYAGSGKQCLSLLEQDQFDVIVLDVIVLDVMLPGIDGYETCRRLRAELLCPTPVIFLTAKVELTHKLEGFRAGGDDYLTKPFDIEELFCRIEVLALRGSRRDLGQLKFGELCLDTEQGCLTRQDQTIRLNKIQTKILQYLISQAPSVVSRHQLESEIWGEELPDSDALKTHIYQLRRMIDKPFDHPCLETVHGRGYRLRGTEGL</sequence>
<dbReference type="PANTHER" id="PTHR48111:SF22">
    <property type="entry name" value="REGULATOR OF RPOS"/>
    <property type="match status" value="1"/>
</dbReference>
<dbReference type="CDD" id="cd17574">
    <property type="entry name" value="REC_OmpR"/>
    <property type="match status" value="1"/>
</dbReference>
<dbReference type="PANTHER" id="PTHR48111">
    <property type="entry name" value="REGULATOR OF RPOS"/>
    <property type="match status" value="1"/>
</dbReference>
<dbReference type="Pfam" id="PF00486">
    <property type="entry name" value="Trans_reg_C"/>
    <property type="match status" value="1"/>
</dbReference>
<organism evidence="10 11">
    <name type="scientific">Motiliproteus coralliicola</name>
    <dbReference type="NCBI Taxonomy" id="2283196"/>
    <lineage>
        <taxon>Bacteria</taxon>
        <taxon>Pseudomonadati</taxon>
        <taxon>Pseudomonadota</taxon>
        <taxon>Gammaproteobacteria</taxon>
        <taxon>Oceanospirillales</taxon>
        <taxon>Oceanospirillaceae</taxon>
        <taxon>Motiliproteus</taxon>
    </lineage>
</organism>
<evidence type="ECO:0000259" key="9">
    <source>
        <dbReference type="PROSITE" id="PS51755"/>
    </source>
</evidence>
<dbReference type="EMBL" id="QQOH01000004">
    <property type="protein sequence ID" value="RDE19042.1"/>
    <property type="molecule type" value="Genomic_DNA"/>
</dbReference>
<dbReference type="InterPro" id="IPR036388">
    <property type="entry name" value="WH-like_DNA-bd_sf"/>
</dbReference>
<dbReference type="PROSITE" id="PS51755">
    <property type="entry name" value="OMPR_PHOB"/>
    <property type="match status" value="1"/>
</dbReference>
<dbReference type="Gene3D" id="6.10.250.690">
    <property type="match status" value="1"/>
</dbReference>
<evidence type="ECO:0000256" key="5">
    <source>
        <dbReference type="ARBA" id="ARBA00023163"/>
    </source>
</evidence>
<keyword evidence="3" id="KW-0805">Transcription regulation</keyword>
<reference evidence="10 11" key="1">
    <citation type="submission" date="2018-07" db="EMBL/GenBank/DDBJ databases">
        <title>Motiliproteus coralliicola sp. nov., a bacterium isolated from Coral.</title>
        <authorList>
            <person name="Wang G."/>
        </authorList>
    </citation>
    <scope>NUCLEOTIDE SEQUENCE [LARGE SCALE GENOMIC DNA]</scope>
    <source>
        <strain evidence="10 11">C34</strain>
    </source>
</reference>
<dbReference type="InterPro" id="IPR039420">
    <property type="entry name" value="WalR-like"/>
</dbReference>
<feature type="DNA-binding region" description="OmpR/PhoB-type" evidence="7">
    <location>
        <begin position="130"/>
        <end position="227"/>
    </location>
</feature>
<feature type="domain" description="Response regulatory" evidence="8">
    <location>
        <begin position="2"/>
        <end position="122"/>
    </location>
</feature>
<gene>
    <name evidence="10" type="ORF">DV711_15715</name>
</gene>
<evidence type="ECO:0000256" key="3">
    <source>
        <dbReference type="ARBA" id="ARBA00023015"/>
    </source>
</evidence>